<proteinExistence type="predicted"/>
<accession>A0ACB8CK52</accession>
<keyword evidence="2" id="KW-1185">Reference proteome</keyword>
<reference evidence="1" key="1">
    <citation type="submission" date="2020-05" db="EMBL/GenBank/DDBJ databases">
        <title>Large-scale comparative analyses of tick genomes elucidate their genetic diversity and vector capacities.</title>
        <authorList>
            <person name="Jia N."/>
            <person name="Wang J."/>
            <person name="Shi W."/>
            <person name="Du L."/>
            <person name="Sun Y."/>
            <person name="Zhan W."/>
            <person name="Jiang J."/>
            <person name="Wang Q."/>
            <person name="Zhang B."/>
            <person name="Ji P."/>
            <person name="Sakyi L.B."/>
            <person name="Cui X."/>
            <person name="Yuan T."/>
            <person name="Jiang B."/>
            <person name="Yang W."/>
            <person name="Lam T.T.-Y."/>
            <person name="Chang Q."/>
            <person name="Ding S."/>
            <person name="Wang X."/>
            <person name="Zhu J."/>
            <person name="Ruan X."/>
            <person name="Zhao L."/>
            <person name="Wei J."/>
            <person name="Que T."/>
            <person name="Du C."/>
            <person name="Cheng J."/>
            <person name="Dai P."/>
            <person name="Han X."/>
            <person name="Huang E."/>
            <person name="Gao Y."/>
            <person name="Liu J."/>
            <person name="Shao H."/>
            <person name="Ye R."/>
            <person name="Li L."/>
            <person name="Wei W."/>
            <person name="Wang X."/>
            <person name="Wang C."/>
            <person name="Yang T."/>
            <person name="Huo Q."/>
            <person name="Li W."/>
            <person name="Guo W."/>
            <person name="Chen H."/>
            <person name="Zhou L."/>
            <person name="Ni X."/>
            <person name="Tian J."/>
            <person name="Zhou Y."/>
            <person name="Sheng Y."/>
            <person name="Liu T."/>
            <person name="Pan Y."/>
            <person name="Xia L."/>
            <person name="Li J."/>
            <person name="Zhao F."/>
            <person name="Cao W."/>
        </authorList>
    </citation>
    <scope>NUCLEOTIDE SEQUENCE</scope>
    <source>
        <strain evidence="1">Dsil-2018</strain>
    </source>
</reference>
<dbReference type="EMBL" id="CM023475">
    <property type="protein sequence ID" value="KAH7945293.1"/>
    <property type="molecule type" value="Genomic_DNA"/>
</dbReference>
<name>A0ACB8CK52_DERSI</name>
<dbReference type="Proteomes" id="UP000821865">
    <property type="component" value="Chromosome 6"/>
</dbReference>
<organism evidence="1 2">
    <name type="scientific">Dermacentor silvarum</name>
    <name type="common">Tick</name>
    <dbReference type="NCBI Taxonomy" id="543639"/>
    <lineage>
        <taxon>Eukaryota</taxon>
        <taxon>Metazoa</taxon>
        <taxon>Ecdysozoa</taxon>
        <taxon>Arthropoda</taxon>
        <taxon>Chelicerata</taxon>
        <taxon>Arachnida</taxon>
        <taxon>Acari</taxon>
        <taxon>Parasitiformes</taxon>
        <taxon>Ixodida</taxon>
        <taxon>Ixodoidea</taxon>
        <taxon>Ixodidae</taxon>
        <taxon>Rhipicephalinae</taxon>
        <taxon>Dermacentor</taxon>
    </lineage>
</organism>
<evidence type="ECO:0000313" key="1">
    <source>
        <dbReference type="EMBL" id="KAH7945293.1"/>
    </source>
</evidence>
<sequence length="467" mass="52211">MHARLGRSDVGVGRSAARAPRIFSCTAVVFRAFRGLEITGDNGDPCCAQLSSGLIGEGGDQRERRRRHRSHGDPARRQVGRRVDGMKTALIVCIVFCSSAYGEPELTPICPHDCHCGDNFTVVACSHRQLHRFPESLPRRVQELDVSFNFIEVVPTLDVAGLTKVTFCHNHVRTIARGTFAHTTALRTLDFNHNCLASLSADDLDGLESLIHLDLSWNELRKLERYAFHRVPNLRTLKLSGNPLRFVDSSWFKNLDVLELVELRAIDAYSLAADAFVLAPRLHTIDLSENDFTEVPKGLDSARNLRFLRMDQNPVVNLSRASLSGARNLEELHLSEMPRLESVEKGSLWNMRRLTLVNMSNNVRLKQISDSAFHWVKSPVVKLILTNNSLQSLDYAYSGLCDAGMLNLDGNPWMCDCQVLWMRRCNATQDLSVFSHDAIIVIVMLSGEHSINPFARLDMAVSTAGPV</sequence>
<evidence type="ECO:0000313" key="2">
    <source>
        <dbReference type="Proteomes" id="UP000821865"/>
    </source>
</evidence>
<gene>
    <name evidence="1" type="ORF">HPB49_009117</name>
</gene>
<protein>
    <submittedName>
        <fullName evidence="1">Uncharacterized protein</fullName>
    </submittedName>
</protein>
<comment type="caution">
    <text evidence="1">The sequence shown here is derived from an EMBL/GenBank/DDBJ whole genome shotgun (WGS) entry which is preliminary data.</text>
</comment>